<dbReference type="EMBL" id="MT142924">
    <property type="protein sequence ID" value="QJA90600.1"/>
    <property type="molecule type" value="Genomic_DNA"/>
</dbReference>
<feature type="transmembrane region" description="Helical" evidence="1">
    <location>
        <begin position="16"/>
        <end position="36"/>
    </location>
</feature>
<evidence type="ECO:0000256" key="1">
    <source>
        <dbReference type="SAM" id="Phobius"/>
    </source>
</evidence>
<protein>
    <recommendedName>
        <fullName evidence="3">Lipoprotein</fullName>
    </recommendedName>
</protein>
<accession>A0A6M3L7K2</accession>
<keyword evidence="1" id="KW-1133">Transmembrane helix</keyword>
<evidence type="ECO:0008006" key="3">
    <source>
        <dbReference type="Google" id="ProtNLM"/>
    </source>
</evidence>
<proteinExistence type="predicted"/>
<gene>
    <name evidence="2" type="ORF">MM415B03635_0003</name>
</gene>
<name>A0A6M3L7K2_9ZZZZ</name>
<organism evidence="2">
    <name type="scientific">viral metagenome</name>
    <dbReference type="NCBI Taxonomy" id="1070528"/>
    <lineage>
        <taxon>unclassified sequences</taxon>
        <taxon>metagenomes</taxon>
        <taxon>organismal metagenomes</taxon>
    </lineage>
</organism>
<sequence length="74" mass="8065">MGKDIMCLSDDWDTGPIHMAAILIATIIFLAGCGAGRRTPRCDLAKEGYLVSYAKGSIEPGEGRYTVEDLRCDR</sequence>
<reference evidence="2" key="1">
    <citation type="submission" date="2020-03" db="EMBL/GenBank/DDBJ databases">
        <title>The deep terrestrial virosphere.</title>
        <authorList>
            <person name="Holmfeldt K."/>
            <person name="Nilsson E."/>
            <person name="Simone D."/>
            <person name="Lopez-Fernandez M."/>
            <person name="Wu X."/>
            <person name="de Brujin I."/>
            <person name="Lundin D."/>
            <person name="Andersson A."/>
            <person name="Bertilsson S."/>
            <person name="Dopson M."/>
        </authorList>
    </citation>
    <scope>NUCLEOTIDE SEQUENCE</scope>
    <source>
        <strain evidence="2">MM415B03635</strain>
    </source>
</reference>
<keyword evidence="1" id="KW-0812">Transmembrane</keyword>
<evidence type="ECO:0000313" key="2">
    <source>
        <dbReference type="EMBL" id="QJA90600.1"/>
    </source>
</evidence>
<dbReference type="AlphaFoldDB" id="A0A6M3L7K2"/>
<dbReference type="PROSITE" id="PS51257">
    <property type="entry name" value="PROKAR_LIPOPROTEIN"/>
    <property type="match status" value="1"/>
</dbReference>
<keyword evidence="1" id="KW-0472">Membrane</keyword>